<accession>A0A0E9XA33</accession>
<dbReference type="AlphaFoldDB" id="A0A0E9XA33"/>
<dbReference type="EMBL" id="GBXM01008955">
    <property type="protein sequence ID" value="JAH99622.1"/>
    <property type="molecule type" value="Transcribed_RNA"/>
</dbReference>
<reference evidence="1" key="1">
    <citation type="submission" date="2014-11" db="EMBL/GenBank/DDBJ databases">
        <authorList>
            <person name="Amaro Gonzalez C."/>
        </authorList>
    </citation>
    <scope>NUCLEOTIDE SEQUENCE</scope>
</reference>
<evidence type="ECO:0000313" key="1">
    <source>
        <dbReference type="EMBL" id="JAH99622.1"/>
    </source>
</evidence>
<proteinExistence type="predicted"/>
<name>A0A0E9XA33_ANGAN</name>
<reference evidence="1" key="2">
    <citation type="journal article" date="2015" name="Fish Shellfish Immunol.">
        <title>Early steps in the European eel (Anguilla anguilla)-Vibrio vulnificus interaction in the gills: Role of the RtxA13 toxin.</title>
        <authorList>
            <person name="Callol A."/>
            <person name="Pajuelo D."/>
            <person name="Ebbesson L."/>
            <person name="Teles M."/>
            <person name="MacKenzie S."/>
            <person name="Amaro C."/>
        </authorList>
    </citation>
    <scope>NUCLEOTIDE SEQUENCE</scope>
</reference>
<sequence length="30" mass="3519">MHLELECTIFNYLYLNSIGSYKHISIATDE</sequence>
<protein>
    <submittedName>
        <fullName evidence="1">Uncharacterized protein</fullName>
    </submittedName>
</protein>
<organism evidence="1">
    <name type="scientific">Anguilla anguilla</name>
    <name type="common">European freshwater eel</name>
    <name type="synonym">Muraena anguilla</name>
    <dbReference type="NCBI Taxonomy" id="7936"/>
    <lineage>
        <taxon>Eukaryota</taxon>
        <taxon>Metazoa</taxon>
        <taxon>Chordata</taxon>
        <taxon>Craniata</taxon>
        <taxon>Vertebrata</taxon>
        <taxon>Euteleostomi</taxon>
        <taxon>Actinopterygii</taxon>
        <taxon>Neopterygii</taxon>
        <taxon>Teleostei</taxon>
        <taxon>Anguilliformes</taxon>
        <taxon>Anguillidae</taxon>
        <taxon>Anguilla</taxon>
    </lineage>
</organism>